<dbReference type="OrthoDB" id="10555099at2759"/>
<evidence type="ECO:0000313" key="1">
    <source>
        <dbReference type="EMBL" id="CAG8462697.1"/>
    </source>
</evidence>
<dbReference type="Proteomes" id="UP000789706">
    <property type="component" value="Unassembled WGS sequence"/>
</dbReference>
<reference evidence="1" key="1">
    <citation type="submission" date="2021-06" db="EMBL/GenBank/DDBJ databases">
        <authorList>
            <person name="Kallberg Y."/>
            <person name="Tangrot J."/>
            <person name="Rosling A."/>
        </authorList>
    </citation>
    <scope>NUCLEOTIDE SEQUENCE</scope>
    <source>
        <strain evidence="1">AZ414A</strain>
    </source>
</reference>
<protein>
    <submittedName>
        <fullName evidence="1">6133_t:CDS:1</fullName>
    </submittedName>
</protein>
<keyword evidence="2" id="KW-1185">Reference proteome</keyword>
<proteinExistence type="predicted"/>
<evidence type="ECO:0000313" key="2">
    <source>
        <dbReference type="Proteomes" id="UP000789706"/>
    </source>
</evidence>
<accession>A0A9N8VVI2</accession>
<comment type="caution">
    <text evidence="1">The sequence shown here is derived from an EMBL/GenBank/DDBJ whole genome shotgun (WGS) entry which is preliminary data.</text>
</comment>
<name>A0A9N8VVI2_9GLOM</name>
<dbReference type="EMBL" id="CAJVPK010000158">
    <property type="protein sequence ID" value="CAG8462697.1"/>
    <property type="molecule type" value="Genomic_DNA"/>
</dbReference>
<dbReference type="AlphaFoldDB" id="A0A9N8VVI2"/>
<organism evidence="1 2">
    <name type="scientific">Diversispora eburnea</name>
    <dbReference type="NCBI Taxonomy" id="1213867"/>
    <lineage>
        <taxon>Eukaryota</taxon>
        <taxon>Fungi</taxon>
        <taxon>Fungi incertae sedis</taxon>
        <taxon>Mucoromycota</taxon>
        <taxon>Glomeromycotina</taxon>
        <taxon>Glomeromycetes</taxon>
        <taxon>Diversisporales</taxon>
        <taxon>Diversisporaceae</taxon>
        <taxon>Diversispora</taxon>
    </lineage>
</organism>
<gene>
    <name evidence="1" type="ORF">DEBURN_LOCUS2763</name>
</gene>
<sequence length="80" mass="9424">MALAKWDSEKSMSHGFTRRFTENPIVPNTLEGVCHTDLLEGLQSSHRRRALYDAKKYDQKRMNTELLNSQHYRHSQLSVY</sequence>